<accession>A0ABP0FI51</accession>
<comment type="caution">
    <text evidence="2">The sequence shown here is derived from an EMBL/GenBank/DDBJ whole genome shotgun (WGS) entry which is preliminary data.</text>
</comment>
<dbReference type="PANTHER" id="PTHR34153">
    <property type="entry name" value="SI:CH211-262H13.3-RELATED-RELATED"/>
    <property type="match status" value="1"/>
</dbReference>
<evidence type="ECO:0000313" key="2">
    <source>
        <dbReference type="EMBL" id="CAK8679316.1"/>
    </source>
</evidence>
<protein>
    <recommendedName>
        <fullName evidence="4">DUF4806 domain-containing protein</fullName>
    </recommendedName>
</protein>
<keyword evidence="3" id="KW-1185">Reference proteome</keyword>
<organism evidence="2 3">
    <name type="scientific">Clavelina lepadiformis</name>
    <name type="common">Light-bulb sea squirt</name>
    <name type="synonym">Ascidia lepadiformis</name>
    <dbReference type="NCBI Taxonomy" id="159417"/>
    <lineage>
        <taxon>Eukaryota</taxon>
        <taxon>Metazoa</taxon>
        <taxon>Chordata</taxon>
        <taxon>Tunicata</taxon>
        <taxon>Ascidiacea</taxon>
        <taxon>Aplousobranchia</taxon>
        <taxon>Clavelinidae</taxon>
        <taxon>Clavelina</taxon>
    </lineage>
</organism>
<gene>
    <name evidence="2" type="ORF">CVLEPA_LOCUS9564</name>
</gene>
<dbReference type="PANTHER" id="PTHR34153:SF2">
    <property type="entry name" value="SI:CH211-262H13.3-RELATED"/>
    <property type="match status" value="1"/>
</dbReference>
<feature type="region of interest" description="Disordered" evidence="1">
    <location>
        <begin position="99"/>
        <end position="156"/>
    </location>
</feature>
<dbReference type="EMBL" id="CAWYQH010000057">
    <property type="protein sequence ID" value="CAK8679316.1"/>
    <property type="molecule type" value="Genomic_DNA"/>
</dbReference>
<name>A0ABP0FI51_CLALP</name>
<evidence type="ECO:0000313" key="3">
    <source>
        <dbReference type="Proteomes" id="UP001642483"/>
    </source>
</evidence>
<evidence type="ECO:0000256" key="1">
    <source>
        <dbReference type="SAM" id="MobiDB-lite"/>
    </source>
</evidence>
<evidence type="ECO:0008006" key="4">
    <source>
        <dbReference type="Google" id="ProtNLM"/>
    </source>
</evidence>
<dbReference type="Proteomes" id="UP001642483">
    <property type="component" value="Unassembled WGS sequence"/>
</dbReference>
<proteinExistence type="predicted"/>
<sequence>MSDKKFAIVHFYEEDSVAVVHKSWIKATKDGITCFWPPKGAIKGTAVCRAVEKGIPPCGDWNQFAAKILKETDNYKSARKKCEKAVNATHICSEDLDTTDVESKRKIRPPSRLEESNSDNDASNHWESDQSKPKRKKLFLQHSTPPPVVPEMPNTQERRSDKLCYQFLCFGSANTSFTTPILVASSVTSQETDVQASASHQLPTERERPSTILLLERIWGQVKQNSVMLQSLHRQFVEGQIPVESLLAEKSQARVFISYLETIGGLTAKDVISMMLSKLLTCELATNCNWMGKGHTHKTGMHSSQLAKAVIDAAKKSGIKEAESICEIKKWLKNASEREGGRLKRMKNKLDKERKDEATSRQLYFMNFDSSSTSDDSG</sequence>
<feature type="compositionally biased region" description="Basic and acidic residues" evidence="1">
    <location>
        <begin position="122"/>
        <end position="132"/>
    </location>
</feature>
<reference evidence="2 3" key="1">
    <citation type="submission" date="2024-02" db="EMBL/GenBank/DDBJ databases">
        <authorList>
            <person name="Daric V."/>
            <person name="Darras S."/>
        </authorList>
    </citation>
    <scope>NUCLEOTIDE SEQUENCE [LARGE SCALE GENOMIC DNA]</scope>
</reference>